<keyword evidence="2" id="KW-1185">Reference proteome</keyword>
<accession>A0ABQ5FAH7</accession>
<dbReference type="Proteomes" id="UP001151760">
    <property type="component" value="Unassembled WGS sequence"/>
</dbReference>
<dbReference type="InterPro" id="IPR038765">
    <property type="entry name" value="Papain-like_cys_pep_sf"/>
</dbReference>
<dbReference type="SUPFAM" id="SSF54001">
    <property type="entry name" value="Cysteine proteinases"/>
    <property type="match status" value="1"/>
</dbReference>
<dbReference type="GO" id="GO:0006508">
    <property type="term" value="P:proteolysis"/>
    <property type="evidence" value="ECO:0007669"/>
    <property type="project" value="UniProtKB-KW"/>
</dbReference>
<reference evidence="1" key="1">
    <citation type="journal article" date="2022" name="Int. J. Mol. Sci.">
        <title>Draft Genome of Tanacetum Coccineum: Genomic Comparison of Closely Related Tanacetum-Family Plants.</title>
        <authorList>
            <person name="Yamashiro T."/>
            <person name="Shiraishi A."/>
            <person name="Nakayama K."/>
            <person name="Satake H."/>
        </authorList>
    </citation>
    <scope>NUCLEOTIDE SEQUENCE</scope>
</reference>
<evidence type="ECO:0000313" key="2">
    <source>
        <dbReference type="Proteomes" id="UP001151760"/>
    </source>
</evidence>
<keyword evidence="1" id="KW-0645">Protease</keyword>
<keyword evidence="1" id="KW-0378">Hydrolase</keyword>
<gene>
    <name evidence="1" type="ORF">Tco_1003458</name>
</gene>
<dbReference type="EMBL" id="BQNB010017151">
    <property type="protein sequence ID" value="GJT59925.1"/>
    <property type="molecule type" value="Genomic_DNA"/>
</dbReference>
<proteinExistence type="predicted"/>
<name>A0ABQ5FAH7_9ASTR</name>
<dbReference type="GO" id="GO:0008233">
    <property type="term" value="F:peptidase activity"/>
    <property type="evidence" value="ECO:0007669"/>
    <property type="project" value="UniProtKB-KW"/>
</dbReference>
<protein>
    <submittedName>
        <fullName evidence="1">Ulp1 protease family, C-terminal catalytic domain-containing protein</fullName>
    </submittedName>
</protein>
<sequence>MPLTTHDGKVIPDWKEDLFRPKHAQKTRTIVPAEISDMLQDNKDKCLYFPWINEWSYVCSKFWESLLALGKEWRGWLSDTHLDIWVLYVWHYRPAEADWAICCPFLTLLCLGIRCCLLSDQCLDNHWILVEFYIRSCVITFYDSLPPENLIVEDRKWWMYARQVYADKLLKLLIQSEVMEKENIDPSNYSISYRYAVNVPRQGKFTGDYGIWVIRDLYMLLNNLPLEVSNPTQAGLAYREHLIDFFWKYKIAK</sequence>
<reference evidence="1" key="2">
    <citation type="submission" date="2022-01" db="EMBL/GenBank/DDBJ databases">
        <authorList>
            <person name="Yamashiro T."/>
            <person name="Shiraishi A."/>
            <person name="Satake H."/>
            <person name="Nakayama K."/>
        </authorList>
    </citation>
    <scope>NUCLEOTIDE SEQUENCE</scope>
</reference>
<organism evidence="1 2">
    <name type="scientific">Tanacetum coccineum</name>
    <dbReference type="NCBI Taxonomy" id="301880"/>
    <lineage>
        <taxon>Eukaryota</taxon>
        <taxon>Viridiplantae</taxon>
        <taxon>Streptophyta</taxon>
        <taxon>Embryophyta</taxon>
        <taxon>Tracheophyta</taxon>
        <taxon>Spermatophyta</taxon>
        <taxon>Magnoliopsida</taxon>
        <taxon>eudicotyledons</taxon>
        <taxon>Gunneridae</taxon>
        <taxon>Pentapetalae</taxon>
        <taxon>asterids</taxon>
        <taxon>campanulids</taxon>
        <taxon>Asterales</taxon>
        <taxon>Asteraceae</taxon>
        <taxon>Asteroideae</taxon>
        <taxon>Anthemideae</taxon>
        <taxon>Anthemidinae</taxon>
        <taxon>Tanacetum</taxon>
    </lineage>
</organism>
<dbReference type="Gene3D" id="3.40.395.10">
    <property type="entry name" value="Adenoviral Proteinase, Chain A"/>
    <property type="match status" value="1"/>
</dbReference>
<comment type="caution">
    <text evidence="1">The sequence shown here is derived from an EMBL/GenBank/DDBJ whole genome shotgun (WGS) entry which is preliminary data.</text>
</comment>
<evidence type="ECO:0000313" key="1">
    <source>
        <dbReference type="EMBL" id="GJT59925.1"/>
    </source>
</evidence>